<evidence type="ECO:0000256" key="3">
    <source>
        <dbReference type="ARBA" id="ARBA00022692"/>
    </source>
</evidence>
<dbReference type="InterPro" id="IPR001123">
    <property type="entry name" value="LeuE-type"/>
</dbReference>
<organism evidence="7 8">
    <name type="scientific">Sagittula stellata (strain ATCC 700073 / DSM 11524 / E-37)</name>
    <dbReference type="NCBI Taxonomy" id="388399"/>
    <lineage>
        <taxon>Bacteria</taxon>
        <taxon>Pseudomonadati</taxon>
        <taxon>Pseudomonadota</taxon>
        <taxon>Alphaproteobacteria</taxon>
        <taxon>Rhodobacterales</taxon>
        <taxon>Roseobacteraceae</taxon>
        <taxon>Sagittula</taxon>
    </lineage>
</organism>
<feature type="transmembrane region" description="Helical" evidence="6">
    <location>
        <begin position="30"/>
        <end position="57"/>
    </location>
</feature>
<protein>
    <submittedName>
        <fullName evidence="7">Transporter, LysE family protein</fullName>
    </submittedName>
</protein>
<evidence type="ECO:0000256" key="4">
    <source>
        <dbReference type="ARBA" id="ARBA00022989"/>
    </source>
</evidence>
<name>A3KAL6_SAGS3</name>
<proteinExistence type="predicted"/>
<gene>
    <name evidence="7" type="ORF">SSE37_09498</name>
</gene>
<keyword evidence="4 6" id="KW-1133">Transmembrane helix</keyword>
<evidence type="ECO:0000256" key="2">
    <source>
        <dbReference type="ARBA" id="ARBA00022475"/>
    </source>
</evidence>
<comment type="caution">
    <text evidence="7">The sequence shown here is derived from an EMBL/GenBank/DDBJ whole genome shotgun (WGS) entry which is preliminary data.</text>
</comment>
<feature type="transmembrane region" description="Helical" evidence="6">
    <location>
        <begin position="168"/>
        <end position="189"/>
    </location>
</feature>
<reference evidence="7 8" key="1">
    <citation type="submission" date="2006-06" db="EMBL/GenBank/DDBJ databases">
        <authorList>
            <person name="Moran M.A."/>
            <person name="Ferriera S."/>
            <person name="Johnson J."/>
            <person name="Kravitz S."/>
            <person name="Beeson K."/>
            <person name="Sutton G."/>
            <person name="Rogers Y.-H."/>
            <person name="Friedman R."/>
            <person name="Frazier M."/>
            <person name="Venter J.C."/>
        </authorList>
    </citation>
    <scope>NUCLEOTIDE SEQUENCE [LARGE SCALE GENOMIC DNA]</scope>
    <source>
        <strain evidence="7 8">E-37</strain>
    </source>
</reference>
<keyword evidence="5 6" id="KW-0472">Membrane</keyword>
<dbReference type="PANTHER" id="PTHR30086:SF20">
    <property type="entry name" value="ARGININE EXPORTER PROTEIN ARGO-RELATED"/>
    <property type="match status" value="1"/>
</dbReference>
<dbReference type="AlphaFoldDB" id="A3KAL6"/>
<dbReference type="PANTHER" id="PTHR30086">
    <property type="entry name" value="ARGININE EXPORTER PROTEIN ARGO"/>
    <property type="match status" value="1"/>
</dbReference>
<evidence type="ECO:0000256" key="6">
    <source>
        <dbReference type="SAM" id="Phobius"/>
    </source>
</evidence>
<dbReference type="eggNOG" id="COG1280">
    <property type="taxonomic scope" value="Bacteria"/>
</dbReference>
<dbReference type="Pfam" id="PF01810">
    <property type="entry name" value="LysE"/>
    <property type="match status" value="1"/>
</dbReference>
<dbReference type="EMBL" id="AAYA01000023">
    <property type="protein sequence ID" value="EBA05780.1"/>
    <property type="molecule type" value="Genomic_DNA"/>
</dbReference>
<evidence type="ECO:0000313" key="8">
    <source>
        <dbReference type="Proteomes" id="UP000005713"/>
    </source>
</evidence>
<feature type="transmembrane region" description="Helical" evidence="6">
    <location>
        <begin position="201"/>
        <end position="222"/>
    </location>
</feature>
<keyword evidence="2" id="KW-1003">Cell membrane</keyword>
<evidence type="ECO:0000256" key="5">
    <source>
        <dbReference type="ARBA" id="ARBA00023136"/>
    </source>
</evidence>
<dbReference type="Proteomes" id="UP000005713">
    <property type="component" value="Unassembled WGS sequence"/>
</dbReference>
<feature type="transmembrane region" description="Helical" evidence="6">
    <location>
        <begin position="94"/>
        <end position="113"/>
    </location>
</feature>
<dbReference type="GO" id="GO:0015171">
    <property type="term" value="F:amino acid transmembrane transporter activity"/>
    <property type="evidence" value="ECO:0007669"/>
    <property type="project" value="TreeGrafter"/>
</dbReference>
<keyword evidence="8" id="KW-1185">Reference proteome</keyword>
<comment type="subcellular location">
    <subcellularLocation>
        <location evidence="1">Cell membrane</location>
        <topology evidence="1">Multi-pass membrane protein</topology>
    </subcellularLocation>
</comment>
<dbReference type="GO" id="GO:0005886">
    <property type="term" value="C:plasma membrane"/>
    <property type="evidence" value="ECO:0007669"/>
    <property type="project" value="UniProtKB-SubCell"/>
</dbReference>
<sequence>MQPEAREDASPAMVIGGPDATTDRRAMLTFAAAVFFLIVTPGPGVLSTAGLGAAYGFAAGLRYVGGLFIGTNLVALAVISGVAAIVLSVPVVRWVLMAASIGYLLYLASRIAFAGSRLAFIEAKAPPALGSGILLQAINPKAYAVNTTLFAGFPFAPDNLVYETVAKLLIANAIWIPIHLGWLFAGASLHRLNLSDRNQRSINVAMAASMLLVVALALYSGLKNA</sequence>
<accession>A3KAL6</accession>
<keyword evidence="3 6" id="KW-0812">Transmembrane</keyword>
<evidence type="ECO:0000256" key="1">
    <source>
        <dbReference type="ARBA" id="ARBA00004651"/>
    </source>
</evidence>
<evidence type="ECO:0000313" key="7">
    <source>
        <dbReference type="EMBL" id="EBA05780.1"/>
    </source>
</evidence>
<feature type="transmembrane region" description="Helical" evidence="6">
    <location>
        <begin position="63"/>
        <end position="87"/>
    </location>
</feature>